<keyword evidence="5" id="KW-1185">Reference proteome</keyword>
<comment type="similarity">
    <text evidence="1">Belongs to the PrpD family.</text>
</comment>
<evidence type="ECO:0000259" key="3">
    <source>
        <dbReference type="Pfam" id="PF19305"/>
    </source>
</evidence>
<dbReference type="InterPro" id="IPR036148">
    <property type="entry name" value="MmgE/PrpD_sf"/>
</dbReference>
<evidence type="ECO:0000313" key="4">
    <source>
        <dbReference type="EMBL" id="OZI38678.1"/>
    </source>
</evidence>
<dbReference type="PANTHER" id="PTHR16943">
    <property type="entry name" value="2-METHYLCITRATE DEHYDRATASE-RELATED"/>
    <property type="match status" value="1"/>
</dbReference>
<dbReference type="AlphaFoldDB" id="A0A261SMN3"/>
<dbReference type="Pfam" id="PF19305">
    <property type="entry name" value="MmgE_PrpD_C"/>
    <property type="match status" value="1"/>
</dbReference>
<feature type="domain" description="MmgE/PrpD N-terminal" evidence="2">
    <location>
        <begin position="5"/>
        <end position="252"/>
    </location>
</feature>
<protein>
    <recommendedName>
        <fullName evidence="6">MmgE/PrpD family protein</fullName>
    </recommendedName>
</protein>
<dbReference type="InterPro" id="IPR042183">
    <property type="entry name" value="MmgE/PrpD_sf_1"/>
</dbReference>
<dbReference type="InterPro" id="IPR045336">
    <property type="entry name" value="MmgE_PrpD_N"/>
</dbReference>
<evidence type="ECO:0000256" key="1">
    <source>
        <dbReference type="ARBA" id="ARBA00006174"/>
    </source>
</evidence>
<dbReference type="PANTHER" id="PTHR16943:SF8">
    <property type="entry name" value="2-METHYLCITRATE DEHYDRATASE"/>
    <property type="match status" value="1"/>
</dbReference>
<dbReference type="GO" id="GO:0016829">
    <property type="term" value="F:lyase activity"/>
    <property type="evidence" value="ECO:0007669"/>
    <property type="project" value="InterPro"/>
</dbReference>
<feature type="domain" description="MmgE/PrpD C-terminal" evidence="3">
    <location>
        <begin position="281"/>
        <end position="432"/>
    </location>
</feature>
<dbReference type="SUPFAM" id="SSF103378">
    <property type="entry name" value="2-methylcitrate dehydratase PrpD"/>
    <property type="match status" value="1"/>
</dbReference>
<comment type="caution">
    <text evidence="4">The sequence shown here is derived from an EMBL/GenBank/DDBJ whole genome shotgun (WGS) entry which is preliminary data.</text>
</comment>
<dbReference type="Pfam" id="PF03972">
    <property type="entry name" value="MmgE_PrpD_N"/>
    <property type="match status" value="1"/>
</dbReference>
<dbReference type="Gene3D" id="1.10.4100.10">
    <property type="entry name" value="2-methylcitrate dehydratase PrpD"/>
    <property type="match status" value="1"/>
</dbReference>
<dbReference type="InterPro" id="IPR005656">
    <property type="entry name" value="MmgE_PrpD"/>
</dbReference>
<reference evidence="5" key="1">
    <citation type="submission" date="2017-05" db="EMBL/GenBank/DDBJ databases">
        <title>Complete and WGS of Bordetella genogroups.</title>
        <authorList>
            <person name="Spilker T."/>
            <person name="Lipuma J."/>
        </authorList>
    </citation>
    <scope>NUCLEOTIDE SEQUENCE [LARGE SCALE GENOMIC DNA]</scope>
    <source>
        <strain evidence="5">AU16122</strain>
    </source>
</reference>
<dbReference type="EMBL" id="NEVM01000001">
    <property type="protein sequence ID" value="OZI38678.1"/>
    <property type="molecule type" value="Genomic_DNA"/>
</dbReference>
<gene>
    <name evidence="4" type="ORF">CAL29_07525</name>
</gene>
<evidence type="ECO:0000313" key="5">
    <source>
        <dbReference type="Proteomes" id="UP000216020"/>
    </source>
</evidence>
<organism evidence="4 5">
    <name type="scientific">Bordetella genomosp. 10</name>
    <dbReference type="NCBI Taxonomy" id="1416804"/>
    <lineage>
        <taxon>Bacteria</taxon>
        <taxon>Pseudomonadati</taxon>
        <taxon>Pseudomonadota</taxon>
        <taxon>Betaproteobacteria</taxon>
        <taxon>Burkholderiales</taxon>
        <taxon>Alcaligenaceae</taxon>
        <taxon>Bordetella</taxon>
    </lineage>
</organism>
<proteinExistence type="inferred from homology"/>
<accession>A0A261SMN3</accession>
<evidence type="ECO:0000259" key="2">
    <source>
        <dbReference type="Pfam" id="PF03972"/>
    </source>
</evidence>
<dbReference type="InterPro" id="IPR045337">
    <property type="entry name" value="MmgE_PrpD_C"/>
</dbReference>
<evidence type="ECO:0008006" key="6">
    <source>
        <dbReference type="Google" id="ProtNLM"/>
    </source>
</evidence>
<dbReference type="InterPro" id="IPR042188">
    <property type="entry name" value="MmgE/PrpD_sf_2"/>
</dbReference>
<dbReference type="Proteomes" id="UP000216020">
    <property type="component" value="Unassembled WGS sequence"/>
</dbReference>
<sequence length="473" mass="50439">MTASQRIARFSRRLSPAMLAAADFHQVGRALIDTVGVTLAGHDEPAARAVWSYVARRRGNADGAATGGQVRAWGRAGGFPVEDAALYNGVAGHVLDYDDVSSPLRGHPSIALLPALVSLAQERNVDGTRLASAYVVGFEVMVRLARAMVREHYAKGWHATTTLGVIAGAVACSHLLGLSERRTVNAIGLAVAQAAGTRGNFGTMAKSFQAGHCSASAARAAVLAELDIDAAEDALDGGQGFARLYGGGEDLAQALNGLETAGMPGGDAFELRRSGIEVKKYPMCYAAHRAIDGMLDLRAEHGLRAESVERIHVRANRRALVPLIHDRPRTGLEAKFSMQYAMAAAVLDGHVGLSSFTDDAVSRSEIQALIARTTCEEDQGPDLPRWNVVEITHKSAPPLTRRVSDLRGSSSLPLTDEELRRKWRDCLAYAGMEGQGDDFFRAALRLETVSVREIFQTLPALPARAGCAAQGRG</sequence>
<name>A0A261SMN3_9BORD</name>
<dbReference type="Gene3D" id="3.30.1330.120">
    <property type="entry name" value="2-methylcitrate dehydratase PrpD"/>
    <property type="match status" value="1"/>
</dbReference>